<keyword evidence="9" id="KW-1185">Reference proteome</keyword>
<protein>
    <submittedName>
        <fullName evidence="10">Prickle-like protein 3 isoform X1</fullName>
    </submittedName>
</protein>
<dbReference type="CDD" id="cd09341">
    <property type="entry name" value="LIM2_Testin_like"/>
    <property type="match status" value="1"/>
</dbReference>
<evidence type="ECO:0000256" key="4">
    <source>
        <dbReference type="ARBA" id="ARBA00022833"/>
    </source>
</evidence>
<evidence type="ECO:0000256" key="2">
    <source>
        <dbReference type="ARBA" id="ARBA00022737"/>
    </source>
</evidence>
<feature type="domain" description="LIM zinc-binding" evidence="7">
    <location>
        <begin position="260"/>
        <end position="320"/>
    </location>
</feature>
<dbReference type="GeneID" id="110974602"/>
<dbReference type="PANTHER" id="PTHR24211">
    <property type="entry name" value="LIM DOMAIN-CONTAINING PROTEIN"/>
    <property type="match status" value="1"/>
</dbReference>
<organism evidence="9 10">
    <name type="scientific">Acanthaster planci</name>
    <name type="common">Crown-of-thorns starfish</name>
    <dbReference type="NCBI Taxonomy" id="133434"/>
    <lineage>
        <taxon>Eukaryota</taxon>
        <taxon>Metazoa</taxon>
        <taxon>Echinodermata</taxon>
        <taxon>Eleutherozoa</taxon>
        <taxon>Asterozoa</taxon>
        <taxon>Asteroidea</taxon>
        <taxon>Valvatacea</taxon>
        <taxon>Valvatida</taxon>
        <taxon>Acanthasteridae</taxon>
        <taxon>Acanthaster</taxon>
    </lineage>
</organism>
<dbReference type="Pfam" id="PF06297">
    <property type="entry name" value="PET"/>
    <property type="match status" value="1"/>
</dbReference>
<feature type="domain" description="LIM zinc-binding" evidence="7">
    <location>
        <begin position="194"/>
        <end position="259"/>
    </location>
</feature>
<dbReference type="PROSITE" id="PS00478">
    <property type="entry name" value="LIM_DOMAIN_1"/>
    <property type="match status" value="2"/>
</dbReference>
<dbReference type="SMART" id="SM00132">
    <property type="entry name" value="LIM"/>
    <property type="match status" value="6"/>
</dbReference>
<dbReference type="RefSeq" id="XP_022082069.1">
    <property type="nucleotide sequence ID" value="XM_022226377.1"/>
</dbReference>
<reference evidence="10" key="1">
    <citation type="submission" date="2025-08" db="UniProtKB">
        <authorList>
            <consortium name="RefSeq"/>
        </authorList>
    </citation>
    <scope>IDENTIFICATION</scope>
</reference>
<keyword evidence="4 6" id="KW-0862">Zinc</keyword>
<dbReference type="Pfam" id="PF00412">
    <property type="entry name" value="LIM"/>
    <property type="match status" value="6"/>
</dbReference>
<dbReference type="FunFam" id="2.10.110.10:FF:000013">
    <property type="entry name" value="Four and a half LIM domains 1"/>
    <property type="match status" value="1"/>
</dbReference>
<evidence type="ECO:0000256" key="3">
    <source>
        <dbReference type="ARBA" id="ARBA00022771"/>
    </source>
</evidence>
<evidence type="ECO:0000256" key="1">
    <source>
        <dbReference type="ARBA" id="ARBA00022723"/>
    </source>
</evidence>
<dbReference type="InterPro" id="IPR010442">
    <property type="entry name" value="PET_domain"/>
</dbReference>
<dbReference type="SUPFAM" id="SSF57716">
    <property type="entry name" value="Glucocorticoid receptor-like (DNA-binding domain)"/>
    <property type="match status" value="6"/>
</dbReference>
<evidence type="ECO:0000259" key="8">
    <source>
        <dbReference type="PROSITE" id="PS51303"/>
    </source>
</evidence>
<dbReference type="CDD" id="cd09345">
    <property type="entry name" value="LIM2_FHL"/>
    <property type="match status" value="1"/>
</dbReference>
<dbReference type="InterPro" id="IPR047120">
    <property type="entry name" value="Pk/Esn/Tes"/>
</dbReference>
<feature type="domain" description="LIM zinc-binding" evidence="7">
    <location>
        <begin position="447"/>
        <end position="505"/>
    </location>
</feature>
<evidence type="ECO:0000313" key="10">
    <source>
        <dbReference type="RefSeq" id="XP_022082069.1"/>
    </source>
</evidence>
<dbReference type="FunFam" id="2.10.110.10:FF:000005">
    <property type="entry name" value="Testin isoform 1"/>
    <property type="match status" value="1"/>
</dbReference>
<keyword evidence="5 6" id="KW-0440">LIM domain</keyword>
<dbReference type="InterPro" id="IPR001781">
    <property type="entry name" value="Znf_LIM"/>
</dbReference>
<dbReference type="AlphaFoldDB" id="A0A8B7XMM3"/>
<dbReference type="KEGG" id="aplc:110974602"/>
<dbReference type="CDD" id="cd09830">
    <property type="entry name" value="PET_LIMPETin_LIM-9"/>
    <property type="match status" value="1"/>
</dbReference>
<feature type="domain" description="PET" evidence="8">
    <location>
        <begin position="85"/>
        <end position="195"/>
    </location>
</feature>
<dbReference type="OrthoDB" id="274660at2759"/>
<dbReference type="Proteomes" id="UP000694845">
    <property type="component" value="Unplaced"/>
</dbReference>
<keyword evidence="2" id="KW-0677">Repeat</keyword>
<keyword evidence="1 6" id="KW-0479">Metal-binding</keyword>
<dbReference type="PANTHER" id="PTHR24211:SF37">
    <property type="entry name" value="PROTEIN ESPINAS-LIKE PROTEIN"/>
    <property type="match status" value="1"/>
</dbReference>
<accession>A0A8B7XMM3</accession>
<dbReference type="PROSITE" id="PS51303">
    <property type="entry name" value="PET"/>
    <property type="match status" value="1"/>
</dbReference>
<evidence type="ECO:0000256" key="5">
    <source>
        <dbReference type="ARBA" id="ARBA00023038"/>
    </source>
</evidence>
<proteinExistence type="predicted"/>
<gene>
    <name evidence="10" type="primary">LOC110974602</name>
</gene>
<evidence type="ECO:0000256" key="6">
    <source>
        <dbReference type="PROSITE-ProRule" id="PRU00125"/>
    </source>
</evidence>
<dbReference type="PROSITE" id="PS50023">
    <property type="entry name" value="LIM_DOMAIN_2"/>
    <property type="match status" value="4"/>
</dbReference>
<evidence type="ECO:0000259" key="7">
    <source>
        <dbReference type="PROSITE" id="PS50023"/>
    </source>
</evidence>
<sequence length="575" mass="65253">MADGGGSFQSSSFADRFPATKRRKKKVFPYEEVDKGQPCLSCGDRCLGFTPHKWRSTCTTCGCQRDDHDIIHDNLVTVHERLGVDTKDQNELVRSKERALSLGYSWVPQGLSPAKVEDFMNSLPNNQVPRLHTAGQKYRDRQLILQMPRQDLAEEFCRHILDAASTECFYQFVELRDEVAFATGRVKDYLKQDQECFKCGGEIEAGDMGVYADLLEDDSLCWHPFCFTCYTCDELLVDLAYFCKDGHIFCERHYAELVLPRCIACDELIFSQEYVRAMDGSFHPGHFCCNHCDKSLSGMSYILRENNPHCIPCYNDLFANTCAECNQKIGHDSKDLSFKNQHYHESCFETRYTCHFCKESLADKAFGNWDNKMCCSTCYEKHLANKCQACGEILKPGVTRLGFQGKEWHDKCFRCKVCDKQIGTGSFVPKDSSVYCTKCYEDTFGIKCTGCGQIISSGGLSYQKKPWHRDCFCCSGCSKSLWNQRFTLRDEKRYCADCYGEKFARRCSACLKPIVVGGAASGDATSGQGSTTYVCFEDRNWHNSCFKCQKCQVSLVNECFVMDGQDIVCPNCAQG</sequence>
<evidence type="ECO:0000313" key="9">
    <source>
        <dbReference type="Proteomes" id="UP000694845"/>
    </source>
</evidence>
<keyword evidence="3" id="KW-0863">Zinc-finger</keyword>
<dbReference type="Gene3D" id="2.10.110.10">
    <property type="entry name" value="Cysteine Rich Protein"/>
    <property type="match status" value="6"/>
</dbReference>
<name>A0A8B7XMM3_ACAPL</name>
<feature type="domain" description="LIM zinc-binding" evidence="7">
    <location>
        <begin position="385"/>
        <end position="446"/>
    </location>
</feature>
<dbReference type="GO" id="GO:0008270">
    <property type="term" value="F:zinc ion binding"/>
    <property type="evidence" value="ECO:0007669"/>
    <property type="project" value="UniProtKB-KW"/>
</dbReference>